<dbReference type="RefSeq" id="WP_128149293.1">
    <property type="nucleotide sequence ID" value="NZ_SAVB01000014.1"/>
</dbReference>
<dbReference type="OrthoDB" id="7871519at2"/>
<reference evidence="1 2" key="1">
    <citation type="submission" date="2019-01" db="EMBL/GenBank/DDBJ databases">
        <title>Sinorhodobacter populi sp. nov. isolated from the symptomatic bark tissue of Populus euramericana canker.</title>
        <authorList>
            <person name="Xu G."/>
        </authorList>
    </citation>
    <scope>NUCLEOTIDE SEQUENCE [LARGE SCALE GENOMIC DNA]</scope>
    <source>
        <strain evidence="1 2">CCTCC AB2012026</strain>
    </source>
</reference>
<dbReference type="Proteomes" id="UP000286594">
    <property type="component" value="Unassembled WGS sequence"/>
</dbReference>
<name>A0A443LEG6_9RHOB</name>
<accession>A0A443LEG6</accession>
<organism evidence="1 2">
    <name type="scientific">Paenirhodobacter ferrireducens</name>
    <dbReference type="NCBI Taxonomy" id="1215032"/>
    <lineage>
        <taxon>Bacteria</taxon>
        <taxon>Pseudomonadati</taxon>
        <taxon>Pseudomonadota</taxon>
        <taxon>Alphaproteobacteria</taxon>
        <taxon>Rhodobacterales</taxon>
        <taxon>Rhodobacter group</taxon>
        <taxon>Paenirhodobacter</taxon>
    </lineage>
</organism>
<sequence>MADRNYCTAGRDSQGRWHIACREPAMGSVGILQNMRYTQEMSSPHDQHFDKCVAHIRRMGGTRWTTNVLP</sequence>
<dbReference type="EMBL" id="SAVB01000014">
    <property type="protein sequence ID" value="RWR47574.1"/>
    <property type="molecule type" value="Genomic_DNA"/>
</dbReference>
<evidence type="ECO:0000313" key="2">
    <source>
        <dbReference type="Proteomes" id="UP000286594"/>
    </source>
</evidence>
<gene>
    <name evidence="1" type="ORF">EOW65_10740</name>
</gene>
<evidence type="ECO:0000313" key="1">
    <source>
        <dbReference type="EMBL" id="RWR47574.1"/>
    </source>
</evidence>
<dbReference type="AlphaFoldDB" id="A0A443LEG6"/>
<protein>
    <submittedName>
        <fullName evidence="1">Uncharacterized protein</fullName>
    </submittedName>
</protein>
<proteinExistence type="predicted"/>
<comment type="caution">
    <text evidence="1">The sequence shown here is derived from an EMBL/GenBank/DDBJ whole genome shotgun (WGS) entry which is preliminary data.</text>
</comment>
<keyword evidence="2" id="KW-1185">Reference proteome</keyword>